<dbReference type="EMBL" id="UWPJ01000030">
    <property type="protein sequence ID" value="VCU71826.1"/>
    <property type="molecule type" value="Genomic_DNA"/>
</dbReference>
<dbReference type="InterPro" id="IPR050571">
    <property type="entry name" value="Class-IV_PLP-Dep_Aminotrnsfr"/>
</dbReference>
<keyword evidence="4" id="KW-0808">Transferase</keyword>
<dbReference type="PANTHER" id="PTHR42743">
    <property type="entry name" value="AMINO-ACID AMINOTRANSFERASE"/>
    <property type="match status" value="1"/>
</dbReference>
<evidence type="ECO:0000256" key="3">
    <source>
        <dbReference type="ARBA" id="ARBA00022898"/>
    </source>
</evidence>
<dbReference type="GO" id="GO:0008652">
    <property type="term" value="P:amino acid biosynthetic process"/>
    <property type="evidence" value="ECO:0007669"/>
    <property type="project" value="UniProtKB-ARBA"/>
</dbReference>
<dbReference type="CDD" id="cd01558">
    <property type="entry name" value="D-AAT_like"/>
    <property type="match status" value="1"/>
</dbReference>
<dbReference type="Proteomes" id="UP000277294">
    <property type="component" value="Unassembled WGS sequence"/>
</dbReference>
<sequence>MIPGMSGDPQVYLNGEFTPLSQAKVSVLDRGFIFGDGIYEVVPVYGRKPFRMGHHLARLRRSLEAVRIANPHDQAGWEDLVGKLIATSDAPDQIVYLQVTRGVARRDHAFPADAVPTVFGMATPFAWPGAELREQGVRAVSMPDERWLHCEIKSTSLLGNVLARQFAVDRDAVETVMFRDGFLSEGSSSNVWVVKNGVLVAPERNHLILEGIRYGFIQEMAAARGIPLEMRKIAQAEVEAADELMLSSATKEILPIVSLDGKPVGAGRPGPVYAQLRQSYDEAIAALARRVG</sequence>
<dbReference type="InterPro" id="IPR001544">
    <property type="entry name" value="Aminotrans_IV"/>
</dbReference>
<evidence type="ECO:0000313" key="5">
    <source>
        <dbReference type="Proteomes" id="UP000277294"/>
    </source>
</evidence>
<proteinExistence type="inferred from homology"/>
<dbReference type="Pfam" id="PF01063">
    <property type="entry name" value="Aminotran_4"/>
    <property type="match status" value="1"/>
</dbReference>
<dbReference type="FunFam" id="3.20.10.10:FF:000002">
    <property type="entry name" value="D-alanine aminotransferase"/>
    <property type="match status" value="1"/>
</dbReference>
<dbReference type="Gene3D" id="3.20.10.10">
    <property type="entry name" value="D-amino Acid Aminotransferase, subunit A, domain 2"/>
    <property type="match status" value="1"/>
</dbReference>
<name>A0A3P4B8I3_9BURK</name>
<comment type="similarity">
    <text evidence="2">Belongs to the class-IV pyridoxal-phosphate-dependent aminotransferase family.</text>
</comment>
<reference evidence="4 5" key="1">
    <citation type="submission" date="2018-10" db="EMBL/GenBank/DDBJ databases">
        <authorList>
            <person name="Criscuolo A."/>
        </authorList>
    </citation>
    <scope>NUCLEOTIDE SEQUENCE [LARGE SCALE GENOMIC DNA]</scope>
    <source>
        <strain evidence="4">DnA1</strain>
    </source>
</reference>
<dbReference type="GO" id="GO:0047810">
    <property type="term" value="F:D-alanine-2-oxoglutarate aminotransferase activity"/>
    <property type="evidence" value="ECO:0007669"/>
    <property type="project" value="UniProtKB-EC"/>
</dbReference>
<evidence type="ECO:0000256" key="1">
    <source>
        <dbReference type="ARBA" id="ARBA00001933"/>
    </source>
</evidence>
<dbReference type="InterPro" id="IPR036038">
    <property type="entry name" value="Aminotransferase-like"/>
</dbReference>
<comment type="cofactor">
    <cofactor evidence="1">
        <name>pyridoxal 5'-phosphate</name>
        <dbReference type="ChEBI" id="CHEBI:597326"/>
    </cofactor>
</comment>
<dbReference type="GO" id="GO:0005829">
    <property type="term" value="C:cytosol"/>
    <property type="evidence" value="ECO:0007669"/>
    <property type="project" value="TreeGrafter"/>
</dbReference>
<dbReference type="Gene3D" id="3.30.470.10">
    <property type="match status" value="1"/>
</dbReference>
<keyword evidence="5" id="KW-1185">Reference proteome</keyword>
<dbReference type="AlphaFoldDB" id="A0A3P4B8I3"/>
<protein>
    <submittedName>
        <fullName evidence="4">D-alanine aminotransferase</fullName>
        <ecNumber evidence="4">2.6.1.21</ecNumber>
    </submittedName>
</protein>
<organism evidence="4 5">
    <name type="scientific">Pigmentiphaga humi</name>
    <dbReference type="NCBI Taxonomy" id="2478468"/>
    <lineage>
        <taxon>Bacteria</taxon>
        <taxon>Pseudomonadati</taxon>
        <taxon>Pseudomonadota</taxon>
        <taxon>Betaproteobacteria</taxon>
        <taxon>Burkholderiales</taxon>
        <taxon>Alcaligenaceae</taxon>
        <taxon>Pigmentiphaga</taxon>
    </lineage>
</organism>
<keyword evidence="4" id="KW-0032">Aminotransferase</keyword>
<dbReference type="EC" id="2.6.1.21" evidence="4"/>
<accession>A0A3P4B8I3</accession>
<dbReference type="RefSeq" id="WP_124081423.1">
    <property type="nucleotide sequence ID" value="NZ_UWPJ01000030.1"/>
</dbReference>
<dbReference type="SUPFAM" id="SSF56752">
    <property type="entry name" value="D-aminoacid aminotransferase-like PLP-dependent enzymes"/>
    <property type="match status" value="1"/>
</dbReference>
<dbReference type="GO" id="GO:0046394">
    <property type="term" value="P:carboxylic acid biosynthetic process"/>
    <property type="evidence" value="ECO:0007669"/>
    <property type="project" value="UniProtKB-ARBA"/>
</dbReference>
<evidence type="ECO:0000313" key="4">
    <source>
        <dbReference type="EMBL" id="VCU71826.1"/>
    </source>
</evidence>
<dbReference type="PANTHER" id="PTHR42743:SF10">
    <property type="entry name" value="D-ALANINE AMINOTRANSFERASE"/>
    <property type="match status" value="1"/>
</dbReference>
<keyword evidence="3" id="KW-0663">Pyridoxal phosphate</keyword>
<gene>
    <name evidence="4" type="primary">dat</name>
    <name evidence="4" type="ORF">PIGHUM_03916</name>
</gene>
<dbReference type="OrthoDB" id="9805628at2"/>
<evidence type="ECO:0000256" key="2">
    <source>
        <dbReference type="ARBA" id="ARBA00009320"/>
    </source>
</evidence>
<dbReference type="InterPro" id="IPR043131">
    <property type="entry name" value="BCAT-like_N"/>
</dbReference>
<dbReference type="InterPro" id="IPR043132">
    <property type="entry name" value="BCAT-like_C"/>
</dbReference>